<sequence length="279" mass="30372">MSVPAGRRYPRRRPTPRTEGPVPDADVRDPSASPARGTILIAHGSMDTGRSFRRLRDALPNWRTVAYDRRGYGRSFDPAEAPASIGEHVADLRSLLDGPTVLLGHSMGGVLALMATALDPELVRAVVVYEAPLPWLEEWPDAPLARSDDPALVRAAGERFVRHAMGEGAWERLSASQRERFHDWSAALERELGELTFRPDDPALRWPFDPADVTVPVLVLHGSETAGRHRLGAPRWLEVLPDATGTVIEGAAHTGHVTHPAAIAQAIESFASERLGNPG</sequence>
<feature type="region of interest" description="Disordered" evidence="1">
    <location>
        <begin position="1"/>
        <end position="35"/>
    </location>
</feature>
<dbReference type="PANTHER" id="PTHR43798:SF33">
    <property type="entry name" value="HYDROLASE, PUTATIVE (AFU_ORTHOLOGUE AFUA_2G14860)-RELATED"/>
    <property type="match status" value="1"/>
</dbReference>
<protein>
    <submittedName>
        <fullName evidence="3">Alpha/beta hydrolase</fullName>
    </submittedName>
</protein>
<accession>A0A7J5C146</accession>
<organism evidence="3 4">
    <name type="scientific">Pseudoclavibacter chungangensis</name>
    <dbReference type="NCBI Taxonomy" id="587635"/>
    <lineage>
        <taxon>Bacteria</taxon>
        <taxon>Bacillati</taxon>
        <taxon>Actinomycetota</taxon>
        <taxon>Actinomycetes</taxon>
        <taxon>Micrococcales</taxon>
        <taxon>Microbacteriaceae</taxon>
        <taxon>Pseudoclavibacter</taxon>
    </lineage>
</organism>
<proteinExistence type="predicted"/>
<evidence type="ECO:0000259" key="2">
    <source>
        <dbReference type="Pfam" id="PF12697"/>
    </source>
</evidence>
<reference evidence="3 4" key="1">
    <citation type="submission" date="2019-09" db="EMBL/GenBank/DDBJ databases">
        <title>Phylogeny of genus Pseudoclavibacter and closely related genus.</title>
        <authorList>
            <person name="Li Y."/>
        </authorList>
    </citation>
    <scope>NUCLEOTIDE SEQUENCE [LARGE SCALE GENOMIC DNA]</scope>
    <source>
        <strain evidence="3 4">DSM 23821</strain>
    </source>
</reference>
<keyword evidence="4" id="KW-1185">Reference proteome</keyword>
<dbReference type="PANTHER" id="PTHR43798">
    <property type="entry name" value="MONOACYLGLYCEROL LIPASE"/>
    <property type="match status" value="1"/>
</dbReference>
<dbReference type="Pfam" id="PF12697">
    <property type="entry name" value="Abhydrolase_6"/>
    <property type="match status" value="1"/>
</dbReference>
<gene>
    <name evidence="3" type="ORF">F8O01_01820</name>
</gene>
<dbReference type="OrthoDB" id="9769541at2"/>
<dbReference type="InterPro" id="IPR029058">
    <property type="entry name" value="AB_hydrolase_fold"/>
</dbReference>
<comment type="caution">
    <text evidence="3">The sequence shown here is derived from an EMBL/GenBank/DDBJ whole genome shotgun (WGS) entry which is preliminary data.</text>
</comment>
<name>A0A7J5C146_9MICO</name>
<dbReference type="Proteomes" id="UP000467240">
    <property type="component" value="Unassembled WGS sequence"/>
</dbReference>
<dbReference type="SUPFAM" id="SSF53474">
    <property type="entry name" value="alpha/beta-Hydrolases"/>
    <property type="match status" value="1"/>
</dbReference>
<dbReference type="Gene3D" id="3.40.50.1820">
    <property type="entry name" value="alpha/beta hydrolase"/>
    <property type="match status" value="1"/>
</dbReference>
<dbReference type="GO" id="GO:0016020">
    <property type="term" value="C:membrane"/>
    <property type="evidence" value="ECO:0007669"/>
    <property type="project" value="TreeGrafter"/>
</dbReference>
<dbReference type="GO" id="GO:0016787">
    <property type="term" value="F:hydrolase activity"/>
    <property type="evidence" value="ECO:0007669"/>
    <property type="project" value="UniProtKB-KW"/>
</dbReference>
<feature type="domain" description="AB hydrolase-1" evidence="2">
    <location>
        <begin position="39"/>
        <end position="266"/>
    </location>
</feature>
<evidence type="ECO:0000313" key="4">
    <source>
        <dbReference type="Proteomes" id="UP000467240"/>
    </source>
</evidence>
<dbReference type="AlphaFoldDB" id="A0A7J5C146"/>
<evidence type="ECO:0000313" key="3">
    <source>
        <dbReference type="EMBL" id="KAB1662223.1"/>
    </source>
</evidence>
<dbReference type="InterPro" id="IPR050266">
    <property type="entry name" value="AB_hydrolase_sf"/>
</dbReference>
<evidence type="ECO:0000256" key="1">
    <source>
        <dbReference type="SAM" id="MobiDB-lite"/>
    </source>
</evidence>
<keyword evidence="3" id="KW-0378">Hydrolase</keyword>
<dbReference type="EMBL" id="WBJZ01000002">
    <property type="protein sequence ID" value="KAB1662223.1"/>
    <property type="molecule type" value="Genomic_DNA"/>
</dbReference>
<dbReference type="InterPro" id="IPR000073">
    <property type="entry name" value="AB_hydrolase_1"/>
</dbReference>